<feature type="domain" description="PIN" evidence="9">
    <location>
        <begin position="6"/>
        <end position="122"/>
    </location>
</feature>
<sequence>MSGVRYLIDKSALVRWGKPAAKPLLDELSERALLAVTGAVEYEMLFSARNVGEAARIKRLLYGFDYVRCTDEVWDRVVEVQQLAIAKGIHRSLSMADLIIAATAERHGLVVLHYDGDYDMIAALTGQVVRWVAAPGTAD</sequence>
<evidence type="ECO:0000256" key="8">
    <source>
        <dbReference type="HAMAP-Rule" id="MF_00265"/>
    </source>
</evidence>
<dbReference type="Pfam" id="PF01850">
    <property type="entry name" value="PIN"/>
    <property type="match status" value="1"/>
</dbReference>
<evidence type="ECO:0000259" key="9">
    <source>
        <dbReference type="Pfam" id="PF01850"/>
    </source>
</evidence>
<comment type="function">
    <text evidence="8">Toxic component of a toxin-antitoxin (TA) system. An RNase.</text>
</comment>
<dbReference type="Gene3D" id="3.40.50.1010">
    <property type="entry name" value="5'-nuclease"/>
    <property type="match status" value="1"/>
</dbReference>
<keyword evidence="4 8" id="KW-0479">Metal-binding</keyword>
<evidence type="ECO:0000256" key="1">
    <source>
        <dbReference type="ARBA" id="ARBA00001946"/>
    </source>
</evidence>
<evidence type="ECO:0000313" key="11">
    <source>
        <dbReference type="Proteomes" id="UP001165378"/>
    </source>
</evidence>
<dbReference type="InterPro" id="IPR029060">
    <property type="entry name" value="PIN-like_dom_sf"/>
</dbReference>
<dbReference type="GO" id="GO:0000287">
    <property type="term" value="F:magnesium ion binding"/>
    <property type="evidence" value="ECO:0007669"/>
    <property type="project" value="UniProtKB-UniRule"/>
</dbReference>
<dbReference type="HAMAP" id="MF_00265">
    <property type="entry name" value="VapC_Nob1"/>
    <property type="match status" value="1"/>
</dbReference>
<accession>A0AA41TYA5</accession>
<evidence type="ECO:0000313" key="10">
    <source>
        <dbReference type="EMBL" id="MCF2526186.1"/>
    </source>
</evidence>
<dbReference type="InterPro" id="IPR050556">
    <property type="entry name" value="Type_II_TA_system_RNase"/>
</dbReference>
<dbReference type="EC" id="3.1.-.-" evidence="8"/>
<dbReference type="GO" id="GO:0016787">
    <property type="term" value="F:hydrolase activity"/>
    <property type="evidence" value="ECO:0007669"/>
    <property type="project" value="UniProtKB-KW"/>
</dbReference>
<evidence type="ECO:0000256" key="2">
    <source>
        <dbReference type="ARBA" id="ARBA00022649"/>
    </source>
</evidence>
<dbReference type="CDD" id="cd18755">
    <property type="entry name" value="PIN_MtVapC3_VapC21-like"/>
    <property type="match status" value="1"/>
</dbReference>
<evidence type="ECO:0000256" key="4">
    <source>
        <dbReference type="ARBA" id="ARBA00022723"/>
    </source>
</evidence>
<keyword evidence="2 8" id="KW-1277">Toxin-antitoxin system</keyword>
<dbReference type="InterPro" id="IPR022907">
    <property type="entry name" value="VapC_family"/>
</dbReference>
<comment type="cofactor">
    <cofactor evidence="1 8">
        <name>Mg(2+)</name>
        <dbReference type="ChEBI" id="CHEBI:18420"/>
    </cofactor>
</comment>
<evidence type="ECO:0000256" key="5">
    <source>
        <dbReference type="ARBA" id="ARBA00022801"/>
    </source>
</evidence>
<feature type="binding site" evidence="8">
    <location>
        <position position="97"/>
    </location>
    <ligand>
        <name>Mg(2+)</name>
        <dbReference type="ChEBI" id="CHEBI:18420"/>
    </ligand>
</feature>
<dbReference type="AlphaFoldDB" id="A0AA41TYA5"/>
<evidence type="ECO:0000256" key="3">
    <source>
        <dbReference type="ARBA" id="ARBA00022722"/>
    </source>
</evidence>
<keyword evidence="5 8" id="KW-0378">Hydrolase</keyword>
<evidence type="ECO:0000256" key="7">
    <source>
        <dbReference type="ARBA" id="ARBA00038093"/>
    </source>
</evidence>
<evidence type="ECO:0000256" key="6">
    <source>
        <dbReference type="ARBA" id="ARBA00022842"/>
    </source>
</evidence>
<dbReference type="GO" id="GO:0090729">
    <property type="term" value="F:toxin activity"/>
    <property type="evidence" value="ECO:0007669"/>
    <property type="project" value="UniProtKB-KW"/>
</dbReference>
<comment type="similarity">
    <text evidence="7 8">Belongs to the PINc/VapC protein family.</text>
</comment>
<dbReference type="Proteomes" id="UP001165378">
    <property type="component" value="Unassembled WGS sequence"/>
</dbReference>
<dbReference type="GO" id="GO:0004540">
    <property type="term" value="F:RNA nuclease activity"/>
    <property type="evidence" value="ECO:0007669"/>
    <property type="project" value="InterPro"/>
</dbReference>
<dbReference type="PANTHER" id="PTHR33653">
    <property type="entry name" value="RIBONUCLEASE VAPC2"/>
    <property type="match status" value="1"/>
</dbReference>
<protein>
    <recommendedName>
        <fullName evidence="8">Ribonuclease VapC</fullName>
        <shortName evidence="8">RNase VapC</shortName>
        <ecNumber evidence="8">3.1.-.-</ecNumber>
    </recommendedName>
    <alternativeName>
        <fullName evidence="8">Toxin VapC</fullName>
    </alternativeName>
</protein>
<keyword evidence="3 8" id="KW-0540">Nuclease</keyword>
<dbReference type="InterPro" id="IPR002716">
    <property type="entry name" value="PIN_dom"/>
</dbReference>
<keyword evidence="6 8" id="KW-0460">Magnesium</keyword>
<organism evidence="10 11">
    <name type="scientific">Yinghuangia soli</name>
    <dbReference type="NCBI Taxonomy" id="2908204"/>
    <lineage>
        <taxon>Bacteria</taxon>
        <taxon>Bacillati</taxon>
        <taxon>Actinomycetota</taxon>
        <taxon>Actinomycetes</taxon>
        <taxon>Kitasatosporales</taxon>
        <taxon>Streptomycetaceae</taxon>
        <taxon>Yinghuangia</taxon>
    </lineage>
</organism>
<comment type="caution">
    <text evidence="10">The sequence shown here is derived from an EMBL/GenBank/DDBJ whole genome shotgun (WGS) entry which is preliminary data.</text>
</comment>
<gene>
    <name evidence="8" type="primary">vapC</name>
    <name evidence="10" type="ORF">LZ495_02975</name>
</gene>
<keyword evidence="11" id="KW-1185">Reference proteome</keyword>
<dbReference type="PANTHER" id="PTHR33653:SF1">
    <property type="entry name" value="RIBONUCLEASE VAPC2"/>
    <property type="match status" value="1"/>
</dbReference>
<dbReference type="EMBL" id="JAKFHA010000001">
    <property type="protein sequence ID" value="MCF2526186.1"/>
    <property type="molecule type" value="Genomic_DNA"/>
</dbReference>
<keyword evidence="8" id="KW-0800">Toxin</keyword>
<feature type="binding site" evidence="8">
    <location>
        <position position="9"/>
    </location>
    <ligand>
        <name>Mg(2+)</name>
        <dbReference type="ChEBI" id="CHEBI:18420"/>
    </ligand>
</feature>
<proteinExistence type="inferred from homology"/>
<dbReference type="SUPFAM" id="SSF88723">
    <property type="entry name" value="PIN domain-like"/>
    <property type="match status" value="1"/>
</dbReference>
<reference evidence="10" key="1">
    <citation type="submission" date="2022-01" db="EMBL/GenBank/DDBJ databases">
        <title>Genome-Based Taxonomic Classification of the Phylum Actinobacteria.</title>
        <authorList>
            <person name="Gao Y."/>
        </authorList>
    </citation>
    <scope>NUCLEOTIDE SEQUENCE</scope>
    <source>
        <strain evidence="10">KLBMP 8922</strain>
    </source>
</reference>
<name>A0AA41TYA5_9ACTN</name>